<dbReference type="Gene3D" id="2.60.120.330">
    <property type="entry name" value="B-lactam Antibiotic, Isopenicillin N Synthase, Chain"/>
    <property type="match status" value="2"/>
</dbReference>
<dbReference type="EMBL" id="JARKIE010000024">
    <property type="protein sequence ID" value="KAJ7698985.1"/>
    <property type="molecule type" value="Genomic_DNA"/>
</dbReference>
<dbReference type="InterPro" id="IPR027443">
    <property type="entry name" value="IPNS-like_sf"/>
</dbReference>
<dbReference type="AlphaFoldDB" id="A0AAD7DVL1"/>
<organism evidence="2 3">
    <name type="scientific">Mycena rosella</name>
    <name type="common">Pink bonnet</name>
    <name type="synonym">Agaricus rosellus</name>
    <dbReference type="NCBI Taxonomy" id="1033263"/>
    <lineage>
        <taxon>Eukaryota</taxon>
        <taxon>Fungi</taxon>
        <taxon>Dikarya</taxon>
        <taxon>Basidiomycota</taxon>
        <taxon>Agaricomycotina</taxon>
        <taxon>Agaricomycetes</taxon>
        <taxon>Agaricomycetidae</taxon>
        <taxon>Agaricales</taxon>
        <taxon>Marasmiineae</taxon>
        <taxon>Mycenaceae</taxon>
        <taxon>Mycena</taxon>
    </lineage>
</organism>
<dbReference type="SUPFAM" id="SSF51197">
    <property type="entry name" value="Clavaminate synthase-like"/>
    <property type="match status" value="1"/>
</dbReference>
<sequence>MQSLASSPVVAPRRQKDEADISTVFTSLRPDDPKNVFPPRFSELKRAMWNDGLVESWKEILEELEVATERIAQRGEAVTNCATGSAFRVAYRKSRMIPRLTMESILNGLSSEEISNIRAAGCIIIVQGAVPKEVNEAIAWKRNIEKYVAAHPGKVKGFPADNIQVFELYNTVSQMHARTHPGVLETQRSLLSLWHDESGKFALGPHVDAGSIERWEDDAYRKCFSKILEGGSAWKQHDPYDAAPRPDSDAKQDLYHGATEFPGSGVRTGQELNDATHSHLRLNKTMISMPHVEPGDQVYWHCDLIHAIETYHGGKIDSSVMYIPAAPLTLLNAECLRDQRSNFLAVDLNASRHAISDFPGGQGEKEFVGRATVADVHPDGRRALGFEIFALPGDGNRLFVEADRILTIAAAA</sequence>
<evidence type="ECO:0008006" key="4">
    <source>
        <dbReference type="Google" id="ProtNLM"/>
    </source>
</evidence>
<feature type="region of interest" description="Disordered" evidence="1">
    <location>
        <begin position="235"/>
        <end position="269"/>
    </location>
</feature>
<reference evidence="2" key="1">
    <citation type="submission" date="2023-03" db="EMBL/GenBank/DDBJ databases">
        <title>Massive genome expansion in bonnet fungi (Mycena s.s.) driven by repeated elements and novel gene families across ecological guilds.</title>
        <authorList>
            <consortium name="Lawrence Berkeley National Laboratory"/>
            <person name="Harder C.B."/>
            <person name="Miyauchi S."/>
            <person name="Viragh M."/>
            <person name="Kuo A."/>
            <person name="Thoen E."/>
            <person name="Andreopoulos B."/>
            <person name="Lu D."/>
            <person name="Skrede I."/>
            <person name="Drula E."/>
            <person name="Henrissat B."/>
            <person name="Morin E."/>
            <person name="Kohler A."/>
            <person name="Barry K."/>
            <person name="LaButti K."/>
            <person name="Morin E."/>
            <person name="Salamov A."/>
            <person name="Lipzen A."/>
            <person name="Mereny Z."/>
            <person name="Hegedus B."/>
            <person name="Baldrian P."/>
            <person name="Stursova M."/>
            <person name="Weitz H."/>
            <person name="Taylor A."/>
            <person name="Grigoriev I.V."/>
            <person name="Nagy L.G."/>
            <person name="Martin F."/>
            <person name="Kauserud H."/>
        </authorList>
    </citation>
    <scope>NUCLEOTIDE SEQUENCE</scope>
    <source>
        <strain evidence="2">CBHHK067</strain>
    </source>
</reference>
<dbReference type="Proteomes" id="UP001221757">
    <property type="component" value="Unassembled WGS sequence"/>
</dbReference>
<dbReference type="PANTHER" id="PTHR30613:SF1">
    <property type="entry name" value="DUF1479 DOMAIN PROTEIN (AFU_ORTHOLOGUE AFUA_5G09280)"/>
    <property type="match status" value="1"/>
</dbReference>
<dbReference type="PANTHER" id="PTHR30613">
    <property type="entry name" value="UNCHARACTERIZED PROTEIN YBIU-RELATED"/>
    <property type="match status" value="1"/>
</dbReference>
<keyword evidence="3" id="KW-1185">Reference proteome</keyword>
<comment type="caution">
    <text evidence="2">The sequence shown here is derived from an EMBL/GenBank/DDBJ whole genome shotgun (WGS) entry which is preliminary data.</text>
</comment>
<feature type="compositionally biased region" description="Basic and acidic residues" evidence="1">
    <location>
        <begin position="235"/>
        <end position="254"/>
    </location>
</feature>
<dbReference type="InterPro" id="IPR010856">
    <property type="entry name" value="Gig2-like"/>
</dbReference>
<dbReference type="Pfam" id="PF07350">
    <property type="entry name" value="Gig2-like"/>
    <property type="match status" value="2"/>
</dbReference>
<evidence type="ECO:0000313" key="3">
    <source>
        <dbReference type="Proteomes" id="UP001221757"/>
    </source>
</evidence>
<gene>
    <name evidence="2" type="ORF">B0H17DRAFT_1196577</name>
</gene>
<protein>
    <recommendedName>
        <fullName evidence="4">DUF1479-domain-containing protein</fullName>
    </recommendedName>
</protein>
<evidence type="ECO:0000313" key="2">
    <source>
        <dbReference type="EMBL" id="KAJ7698985.1"/>
    </source>
</evidence>
<evidence type="ECO:0000256" key="1">
    <source>
        <dbReference type="SAM" id="MobiDB-lite"/>
    </source>
</evidence>
<name>A0AAD7DVL1_MYCRO</name>
<proteinExistence type="predicted"/>
<accession>A0AAD7DVL1</accession>